<comment type="caution">
    <text evidence="1">The sequence shown here is derived from an EMBL/GenBank/DDBJ whole genome shotgun (WGS) entry which is preliminary data.</text>
</comment>
<dbReference type="InterPro" id="IPR017853">
    <property type="entry name" value="GH"/>
</dbReference>
<dbReference type="Proteomes" id="UP000229497">
    <property type="component" value="Unassembled WGS sequence"/>
</dbReference>
<evidence type="ECO:0000313" key="2">
    <source>
        <dbReference type="Proteomes" id="UP000229497"/>
    </source>
</evidence>
<organism evidence="1 2">
    <name type="scientific">Candidatus Roizmanbacteria bacterium CG11_big_fil_rev_8_21_14_0_20_37_16</name>
    <dbReference type="NCBI Taxonomy" id="1974857"/>
    <lineage>
        <taxon>Bacteria</taxon>
        <taxon>Candidatus Roizmaniibacteriota</taxon>
    </lineage>
</organism>
<evidence type="ECO:0008006" key="3">
    <source>
        <dbReference type="Google" id="ProtNLM"/>
    </source>
</evidence>
<proteinExistence type="predicted"/>
<reference evidence="1 2" key="1">
    <citation type="submission" date="2017-09" db="EMBL/GenBank/DDBJ databases">
        <title>Depth-based differentiation of microbial function through sediment-hosted aquifers and enrichment of novel symbionts in the deep terrestrial subsurface.</title>
        <authorList>
            <person name="Probst A.J."/>
            <person name="Ladd B."/>
            <person name="Jarett J.K."/>
            <person name="Geller-Mcgrath D.E."/>
            <person name="Sieber C.M."/>
            <person name="Emerson J.B."/>
            <person name="Anantharaman K."/>
            <person name="Thomas B.C."/>
            <person name="Malmstrom R."/>
            <person name="Stieglmeier M."/>
            <person name="Klingl A."/>
            <person name="Woyke T."/>
            <person name="Ryan C.M."/>
            <person name="Banfield J.F."/>
        </authorList>
    </citation>
    <scope>NUCLEOTIDE SEQUENCE [LARGE SCALE GENOMIC DNA]</scope>
    <source>
        <strain evidence="1">CG11_big_fil_rev_8_21_14_0_20_37_16</strain>
    </source>
</reference>
<dbReference type="Gene3D" id="3.20.20.80">
    <property type="entry name" value="Glycosidases"/>
    <property type="match status" value="1"/>
</dbReference>
<dbReference type="EMBL" id="PCVK01000082">
    <property type="protein sequence ID" value="PIQ71533.1"/>
    <property type="molecule type" value="Genomic_DNA"/>
</dbReference>
<dbReference type="SUPFAM" id="SSF51445">
    <property type="entry name" value="(Trans)glycosidases"/>
    <property type="match status" value="1"/>
</dbReference>
<dbReference type="PROSITE" id="PS00018">
    <property type="entry name" value="EF_HAND_1"/>
    <property type="match status" value="1"/>
</dbReference>
<evidence type="ECO:0000313" key="1">
    <source>
        <dbReference type="EMBL" id="PIQ71533.1"/>
    </source>
</evidence>
<dbReference type="AlphaFoldDB" id="A0A2H0KLU9"/>
<dbReference type="InterPro" id="IPR018247">
    <property type="entry name" value="EF_Hand_1_Ca_BS"/>
</dbReference>
<sequence length="566" mass="64882">MKKLLITLIIVIPFITVISHASFAQENNKVGISLLQPSSEDVLGASTLVNSQDGDWGYVTLVIQENDRDVRKWQDLFEQLREKHLIPIIRLAASPQGEVWRRPEEKDAHEWVDFLNKLNWVVKKRYIVLFNEPNHASEWGGEVDPESYGKVALAFARALKESHSDYVVMLGGLDAAAPQYPTQFWDSGEFMGEVCKDAQFCKNLFDNIDAWASHSYPNPGFSGSVWDSGKKSIRGYEYELNLLKELGVEKDLPVLITETGWKQGVLSEDTIAENYRIAFEQIWAQDTRIQAVTPFVFKYLSEPFIGFSWKKDGGYSAQYNTVKDLQKKKGNPEQIQKGTMEISLPDMLIARSTYHFSVSLKNEGQALWNQEDGYTLSIKSNTDEVKTLVPDVRKIRPFEEDRMNITIKTPAKPQTIELTLLLKKNDEVIMETKKHTIKIEPFPSLAIKTSIFPKMVSNGEDFEVQLFNTDQELVFSKKGLSMRKGTILVENIADIIPGHWYRIVLIGYPYIPRQEIQVIYKGVNKITLKRLLPFDADGNGRMNLNDLKEMIMNPQFFLRFIPWNQL</sequence>
<name>A0A2H0KLU9_9BACT</name>
<gene>
    <name evidence="1" type="ORF">COV87_02825</name>
</gene>
<protein>
    <recommendedName>
        <fullName evidence="3">EF-hand domain-containing protein</fullName>
    </recommendedName>
</protein>
<accession>A0A2H0KLU9</accession>